<sequence length="66" mass="7710">MSRATEIHYARVFLAQVRVFRQRQTGRDRFHFWLLAAASNARRRAAALPRQRELFSPAPLTEDRAA</sequence>
<gene>
    <name evidence="1" type="ORF">CAPSK01_004022</name>
</gene>
<dbReference type="RefSeq" id="WP_034929677.1">
    <property type="nucleotide sequence ID" value="NZ_JDSS02000039.1"/>
</dbReference>
<comment type="caution">
    <text evidence="1">The sequence shown here is derived from an EMBL/GenBank/DDBJ whole genome shotgun (WGS) entry which is preliminary data.</text>
</comment>
<evidence type="ECO:0000313" key="2">
    <source>
        <dbReference type="Proteomes" id="UP000019812"/>
    </source>
</evidence>
<dbReference type="EMBL" id="JDSS02000039">
    <property type="protein sequence ID" value="KFB66657.1"/>
    <property type="molecule type" value="Genomic_DNA"/>
</dbReference>
<reference evidence="1 2" key="1">
    <citation type="submission" date="2014-07" db="EMBL/GenBank/DDBJ databases">
        <title>Expanding our view of genomic diversity in Candidatus Accumulibacter clades.</title>
        <authorList>
            <person name="Skennerton C.T."/>
            <person name="Barr J.J."/>
            <person name="Slater F.R."/>
            <person name="Bond P.L."/>
            <person name="Tyson G.W."/>
        </authorList>
    </citation>
    <scope>NUCLEOTIDE SEQUENCE [LARGE SCALE GENOMIC DNA]</scope>
    <source>
        <strain evidence="2">SK-01</strain>
    </source>
</reference>
<proteinExistence type="predicted"/>
<accession>A0A084XW13</accession>
<dbReference type="Proteomes" id="UP000019812">
    <property type="component" value="Unassembled WGS sequence"/>
</dbReference>
<name>A0A084XW13_9PROT</name>
<protein>
    <submittedName>
        <fullName evidence="1">Uncharacterized protein</fullName>
    </submittedName>
</protein>
<organism evidence="1 2">
    <name type="scientific">Candidatus Accumulibacter vicinus</name>
    <dbReference type="NCBI Taxonomy" id="2954382"/>
    <lineage>
        <taxon>Bacteria</taxon>
        <taxon>Pseudomonadati</taxon>
        <taxon>Pseudomonadota</taxon>
        <taxon>Betaproteobacteria</taxon>
        <taxon>Candidatus Accumulibacter</taxon>
    </lineage>
</organism>
<evidence type="ECO:0000313" key="1">
    <source>
        <dbReference type="EMBL" id="KFB66657.1"/>
    </source>
</evidence>
<dbReference type="AlphaFoldDB" id="A0A084XW13"/>
<dbReference type="STRING" id="1457154.CAPSK01_004022"/>